<organism evidence="2 3">
    <name type="scientific">Patiria miniata</name>
    <name type="common">Bat star</name>
    <name type="synonym">Asterina miniata</name>
    <dbReference type="NCBI Taxonomy" id="46514"/>
    <lineage>
        <taxon>Eukaryota</taxon>
        <taxon>Metazoa</taxon>
        <taxon>Echinodermata</taxon>
        <taxon>Eleutherozoa</taxon>
        <taxon>Asterozoa</taxon>
        <taxon>Asteroidea</taxon>
        <taxon>Valvatacea</taxon>
        <taxon>Valvatida</taxon>
        <taxon>Asterinidae</taxon>
        <taxon>Patiria</taxon>
    </lineage>
</organism>
<dbReference type="PROSITE" id="PS51186">
    <property type="entry name" value="GNAT"/>
    <property type="match status" value="1"/>
</dbReference>
<evidence type="ECO:0000313" key="2">
    <source>
        <dbReference type="EnsemblMetazoa" id="XP_038078726.1"/>
    </source>
</evidence>
<dbReference type="GeneID" id="119746040"/>
<dbReference type="GO" id="GO:1905502">
    <property type="term" value="F:acetyl-CoA binding"/>
    <property type="evidence" value="ECO:0007669"/>
    <property type="project" value="TreeGrafter"/>
</dbReference>
<dbReference type="EnsemblMetazoa" id="XM_038222798.1">
    <property type="protein sequence ID" value="XP_038078726.1"/>
    <property type="gene ID" value="LOC119746040"/>
</dbReference>
<feature type="domain" description="N-acetyltransferase" evidence="1">
    <location>
        <begin position="8"/>
        <end position="192"/>
    </location>
</feature>
<dbReference type="CDD" id="cd04301">
    <property type="entry name" value="NAT_SF"/>
    <property type="match status" value="1"/>
</dbReference>
<name>A0A914BSZ6_PATMI</name>
<dbReference type="AlphaFoldDB" id="A0A914BSZ6"/>
<dbReference type="PANTHER" id="PTHR13538:SF4">
    <property type="entry name" value="N-ALPHA-ACETYLTRANSFERASE 80"/>
    <property type="match status" value="1"/>
</dbReference>
<dbReference type="Gene3D" id="3.40.630.30">
    <property type="match status" value="1"/>
</dbReference>
<reference evidence="2" key="1">
    <citation type="submission" date="2022-11" db="UniProtKB">
        <authorList>
            <consortium name="EnsemblMetazoa"/>
        </authorList>
    </citation>
    <scope>IDENTIFICATION</scope>
</reference>
<dbReference type="RefSeq" id="XP_038078726.1">
    <property type="nucleotide sequence ID" value="XM_038222798.1"/>
</dbReference>
<dbReference type="PANTHER" id="PTHR13538">
    <property type="entry name" value="N-ACETYLTRANSFERASE 6"/>
    <property type="match status" value="1"/>
</dbReference>
<dbReference type="OMA" id="WESAYED"/>
<dbReference type="GO" id="GO:0005737">
    <property type="term" value="C:cytoplasm"/>
    <property type="evidence" value="ECO:0007669"/>
    <property type="project" value="TreeGrafter"/>
</dbReference>
<sequence length="204" mass="23022">MAASTASCSLQCLHTRRDLLRSCEELLKSIWPHSATERLYRLESEECIGLPCSLVLIEHRAGSPDEVIGHVRLVKVSHPETPKSAFIEGVCVKRSFQGSGLGKKLMQLTEQYMAEELGYEQAFLICLAPVGDFYRRLSYEEFPILTLETVGANLLLTFDRVSWYGNKPAIGWESAYEDGPIVSEDEMRLQAYGQLTMRKYLQAP</sequence>
<keyword evidence="3" id="KW-1185">Reference proteome</keyword>
<dbReference type="InterPro" id="IPR016181">
    <property type="entry name" value="Acyl_CoA_acyltransferase"/>
</dbReference>
<accession>A0A914BSZ6</accession>
<dbReference type="Pfam" id="PF00583">
    <property type="entry name" value="Acetyltransf_1"/>
    <property type="match status" value="1"/>
</dbReference>
<evidence type="ECO:0000313" key="3">
    <source>
        <dbReference type="Proteomes" id="UP000887568"/>
    </source>
</evidence>
<dbReference type="SUPFAM" id="SSF55729">
    <property type="entry name" value="Acyl-CoA N-acyltransferases (Nat)"/>
    <property type="match status" value="1"/>
</dbReference>
<dbReference type="GO" id="GO:0008080">
    <property type="term" value="F:N-acetyltransferase activity"/>
    <property type="evidence" value="ECO:0007669"/>
    <property type="project" value="InterPro"/>
</dbReference>
<dbReference type="Proteomes" id="UP000887568">
    <property type="component" value="Unplaced"/>
</dbReference>
<protein>
    <recommendedName>
        <fullName evidence="1">N-acetyltransferase domain-containing protein</fullName>
    </recommendedName>
</protein>
<dbReference type="InterPro" id="IPR000182">
    <property type="entry name" value="GNAT_dom"/>
</dbReference>
<evidence type="ECO:0000259" key="1">
    <source>
        <dbReference type="PROSITE" id="PS51186"/>
    </source>
</evidence>
<dbReference type="OrthoDB" id="329272at2759"/>
<proteinExistence type="predicted"/>
<dbReference type="InterPro" id="IPR039840">
    <property type="entry name" value="NAA80"/>
</dbReference>